<gene>
    <name evidence="5" type="ORF">JOQ06_018196</name>
</gene>
<dbReference type="EMBL" id="JAPTMU010000021">
    <property type="protein sequence ID" value="KAJ4925466.1"/>
    <property type="molecule type" value="Genomic_DNA"/>
</dbReference>
<reference evidence="5" key="1">
    <citation type="submission" date="2022-11" db="EMBL/GenBank/DDBJ databases">
        <title>Chromosome-level genome of Pogonophryne albipinna.</title>
        <authorList>
            <person name="Jo E."/>
        </authorList>
    </citation>
    <scope>NUCLEOTIDE SEQUENCE</scope>
    <source>
        <strain evidence="5">SGF0006</strain>
        <tissue evidence="5">Muscle</tissue>
    </source>
</reference>
<dbReference type="SMART" id="SM00827">
    <property type="entry name" value="PKS_AT"/>
    <property type="match status" value="1"/>
</dbReference>
<dbReference type="InterPro" id="IPR016036">
    <property type="entry name" value="Malonyl_transacylase_ACP-bd"/>
</dbReference>
<dbReference type="SUPFAM" id="SSF55048">
    <property type="entry name" value="Probable ACP-binding domain of malonyl-CoA ACP transacylase"/>
    <property type="match status" value="1"/>
</dbReference>
<organism evidence="5 6">
    <name type="scientific">Pogonophryne albipinna</name>
    <dbReference type="NCBI Taxonomy" id="1090488"/>
    <lineage>
        <taxon>Eukaryota</taxon>
        <taxon>Metazoa</taxon>
        <taxon>Chordata</taxon>
        <taxon>Craniata</taxon>
        <taxon>Vertebrata</taxon>
        <taxon>Euteleostomi</taxon>
        <taxon>Actinopterygii</taxon>
        <taxon>Neopterygii</taxon>
        <taxon>Teleostei</taxon>
        <taxon>Neoteleostei</taxon>
        <taxon>Acanthomorphata</taxon>
        <taxon>Eupercaria</taxon>
        <taxon>Perciformes</taxon>
        <taxon>Notothenioidei</taxon>
        <taxon>Pogonophryne</taxon>
    </lineage>
</organism>
<evidence type="ECO:0000313" key="5">
    <source>
        <dbReference type="EMBL" id="KAJ4925466.1"/>
    </source>
</evidence>
<dbReference type="PANTHER" id="PTHR45681:SF8">
    <property type="entry name" value="CARRIER DOMAIN-CONTAINING PROTEIN"/>
    <property type="match status" value="1"/>
</dbReference>
<keyword evidence="2" id="KW-0808">Transferase</keyword>
<evidence type="ECO:0000259" key="4">
    <source>
        <dbReference type="SMART" id="SM00827"/>
    </source>
</evidence>
<keyword evidence="6" id="KW-1185">Reference proteome</keyword>
<dbReference type="InterPro" id="IPR014043">
    <property type="entry name" value="Acyl_transferase_dom"/>
</dbReference>
<protein>
    <recommendedName>
        <fullName evidence="4">Malonyl-CoA:ACP transacylase (MAT) domain-containing protein</fullName>
    </recommendedName>
</protein>
<dbReference type="PANTHER" id="PTHR45681">
    <property type="entry name" value="POLYKETIDE SYNTHASE 44-RELATED"/>
    <property type="match status" value="1"/>
</dbReference>
<sequence length="453" mass="50468">MQYLDTRFGEVAAAHCSGLLSLEDAVKVIYFRSTLQNRVTGGKMLVISNMAISEVTALLPCYSGKVCLAAFNSLQSCTLSGDADAIESIHKELSTSANSQNLFLRVLDVPAAYHSHMMDPILQEIEETIGSLKVNDLDTELFSTVTGKEVEHGDFCTGEYWARNIREPVAFEQAVNSATKGKKNVVFVEIGPRRALQRNIMESLGNDTSVLASVQPEKDHETLLSVVSNLFELGVQVNWDTFYRGYETMPLPIPKYQFDCSDRDVIIGAAQKNTVSNHPVLFQTGSESNIFSCDLISDSSFYLKEHKHNNIPIIPGAFYAELGLAAFMASAKPKVPLCSLQYGDIFKNKWDVHYGEDLKEAFANVTVPEELRSQLHDYYIHPVVLDFLMQLLPVTVEHIFTGRPGFPAKIGSLTVFEPLQDEMVVYLRAIDEGKDHLRSVAALQINKGKCWLR</sequence>
<feature type="domain" description="Malonyl-CoA:ACP transacylase (MAT)" evidence="4">
    <location>
        <begin position="1"/>
        <end position="218"/>
    </location>
</feature>
<dbReference type="InterPro" id="IPR001227">
    <property type="entry name" value="Ac_transferase_dom_sf"/>
</dbReference>
<dbReference type="Pfam" id="PF14765">
    <property type="entry name" value="PS-DH"/>
    <property type="match status" value="1"/>
</dbReference>
<dbReference type="Gene3D" id="3.30.70.3290">
    <property type="match status" value="1"/>
</dbReference>
<dbReference type="SUPFAM" id="SSF52151">
    <property type="entry name" value="FabD/lysophospholipase-like"/>
    <property type="match status" value="1"/>
</dbReference>
<dbReference type="GO" id="GO:0004314">
    <property type="term" value="F:[acyl-carrier-protein] S-malonyltransferase activity"/>
    <property type="evidence" value="ECO:0007669"/>
    <property type="project" value="UniProtKB-EC"/>
</dbReference>
<dbReference type="InterPro" id="IPR050444">
    <property type="entry name" value="Polyketide_Synthase"/>
</dbReference>
<name>A0AAD6F8K8_9TELE</name>
<evidence type="ECO:0000313" key="6">
    <source>
        <dbReference type="Proteomes" id="UP001219934"/>
    </source>
</evidence>
<dbReference type="InterPro" id="IPR049551">
    <property type="entry name" value="PKS_DH_C"/>
</dbReference>
<proteinExistence type="predicted"/>
<evidence type="ECO:0000256" key="1">
    <source>
        <dbReference type="ARBA" id="ARBA00005194"/>
    </source>
</evidence>
<evidence type="ECO:0000256" key="3">
    <source>
        <dbReference type="ARBA" id="ARBA00048404"/>
    </source>
</evidence>
<dbReference type="InterPro" id="IPR016035">
    <property type="entry name" value="Acyl_Trfase/lysoPLipase"/>
</dbReference>
<evidence type="ECO:0000256" key="2">
    <source>
        <dbReference type="ARBA" id="ARBA00022679"/>
    </source>
</evidence>
<accession>A0AAD6F8K8</accession>
<dbReference type="Gene3D" id="3.40.366.10">
    <property type="entry name" value="Malonyl-Coenzyme A Acyl Carrier Protein, domain 2"/>
    <property type="match status" value="1"/>
</dbReference>
<dbReference type="InterPro" id="IPR042104">
    <property type="entry name" value="PKS_dehydratase_sf"/>
</dbReference>
<comment type="pathway">
    <text evidence="1">Lipid metabolism; fatty acid biosynthesis.</text>
</comment>
<dbReference type="Pfam" id="PF00698">
    <property type="entry name" value="Acyl_transf_1"/>
    <property type="match status" value="1"/>
</dbReference>
<dbReference type="Gene3D" id="3.10.129.110">
    <property type="entry name" value="Polyketide synthase dehydratase"/>
    <property type="match status" value="1"/>
</dbReference>
<comment type="caution">
    <text evidence="5">The sequence shown here is derived from an EMBL/GenBank/DDBJ whole genome shotgun (WGS) entry which is preliminary data.</text>
</comment>
<dbReference type="GO" id="GO:0032787">
    <property type="term" value="P:monocarboxylic acid metabolic process"/>
    <property type="evidence" value="ECO:0007669"/>
    <property type="project" value="UniProtKB-ARBA"/>
</dbReference>
<dbReference type="AlphaFoldDB" id="A0AAD6F8K8"/>
<dbReference type="Proteomes" id="UP001219934">
    <property type="component" value="Unassembled WGS sequence"/>
</dbReference>
<comment type="catalytic activity">
    <reaction evidence="3">
        <text>holo-[ACP] + malonyl-CoA = malonyl-[ACP] + CoA</text>
        <dbReference type="Rhea" id="RHEA:41792"/>
        <dbReference type="Rhea" id="RHEA-COMP:9623"/>
        <dbReference type="Rhea" id="RHEA-COMP:9685"/>
        <dbReference type="ChEBI" id="CHEBI:57287"/>
        <dbReference type="ChEBI" id="CHEBI:57384"/>
        <dbReference type="ChEBI" id="CHEBI:64479"/>
        <dbReference type="ChEBI" id="CHEBI:78449"/>
        <dbReference type="EC" id="2.3.1.39"/>
    </reaction>
    <physiologicalReaction direction="left-to-right" evidence="3">
        <dbReference type="Rhea" id="RHEA:41793"/>
    </physiologicalReaction>
</comment>